<evidence type="ECO:0000313" key="1">
    <source>
        <dbReference type="EMBL" id="GAJ05671.1"/>
    </source>
</evidence>
<proteinExistence type="predicted"/>
<gene>
    <name evidence="1" type="ORF">S12H4_46827</name>
</gene>
<organism evidence="1">
    <name type="scientific">marine sediment metagenome</name>
    <dbReference type="NCBI Taxonomy" id="412755"/>
    <lineage>
        <taxon>unclassified sequences</taxon>
        <taxon>metagenomes</taxon>
        <taxon>ecological metagenomes</taxon>
    </lineage>
</organism>
<name>X1V0I4_9ZZZZ</name>
<accession>X1V0I4</accession>
<dbReference type="AlphaFoldDB" id="X1V0I4"/>
<comment type="caution">
    <text evidence="1">The sequence shown here is derived from an EMBL/GenBank/DDBJ whole genome shotgun (WGS) entry which is preliminary data.</text>
</comment>
<protein>
    <submittedName>
        <fullName evidence="1">Uncharacterized protein</fullName>
    </submittedName>
</protein>
<feature type="non-terminal residue" evidence="1">
    <location>
        <position position="1"/>
    </location>
</feature>
<dbReference type="EMBL" id="BARW01029093">
    <property type="protein sequence ID" value="GAJ05671.1"/>
    <property type="molecule type" value="Genomic_DNA"/>
</dbReference>
<reference evidence="1" key="1">
    <citation type="journal article" date="2014" name="Front. Microbiol.">
        <title>High frequency of phylogenetically diverse reductive dehalogenase-homologous genes in deep subseafloor sedimentary metagenomes.</title>
        <authorList>
            <person name="Kawai M."/>
            <person name="Futagami T."/>
            <person name="Toyoda A."/>
            <person name="Takaki Y."/>
            <person name="Nishi S."/>
            <person name="Hori S."/>
            <person name="Arai W."/>
            <person name="Tsubouchi T."/>
            <person name="Morono Y."/>
            <person name="Uchiyama I."/>
            <person name="Ito T."/>
            <person name="Fujiyama A."/>
            <person name="Inagaki F."/>
            <person name="Takami H."/>
        </authorList>
    </citation>
    <scope>NUCLEOTIDE SEQUENCE</scope>
    <source>
        <strain evidence="1">Expedition CK06-06</strain>
    </source>
</reference>
<sequence>EGGRWAYRIVAGEANEAAAELGLIEPEVEDYVSDLEEDDEDPSAEQDQD</sequence>